<dbReference type="Proteomes" id="UP000054538">
    <property type="component" value="Unassembled WGS sequence"/>
</dbReference>
<protein>
    <submittedName>
        <fullName evidence="2">Uncharacterized protein</fullName>
    </submittedName>
</protein>
<dbReference type="InParanoid" id="A0A0D0DXG5"/>
<reference evidence="2 3" key="1">
    <citation type="submission" date="2014-04" db="EMBL/GenBank/DDBJ databases">
        <authorList>
            <consortium name="DOE Joint Genome Institute"/>
            <person name="Kuo A."/>
            <person name="Kohler A."/>
            <person name="Jargeat P."/>
            <person name="Nagy L.G."/>
            <person name="Floudas D."/>
            <person name="Copeland A."/>
            <person name="Barry K.W."/>
            <person name="Cichocki N."/>
            <person name="Veneault-Fourrey C."/>
            <person name="LaButti K."/>
            <person name="Lindquist E.A."/>
            <person name="Lipzen A."/>
            <person name="Lundell T."/>
            <person name="Morin E."/>
            <person name="Murat C."/>
            <person name="Sun H."/>
            <person name="Tunlid A."/>
            <person name="Henrissat B."/>
            <person name="Grigoriev I.V."/>
            <person name="Hibbett D.S."/>
            <person name="Martin F."/>
            <person name="Nordberg H.P."/>
            <person name="Cantor M.N."/>
            <person name="Hua S.X."/>
        </authorList>
    </citation>
    <scope>NUCLEOTIDE SEQUENCE [LARGE SCALE GENOMIC DNA]</scope>
    <source>
        <strain evidence="2 3">Ve08.2h10</strain>
    </source>
</reference>
<organism evidence="2 3">
    <name type="scientific">Paxillus rubicundulus Ve08.2h10</name>
    <dbReference type="NCBI Taxonomy" id="930991"/>
    <lineage>
        <taxon>Eukaryota</taxon>
        <taxon>Fungi</taxon>
        <taxon>Dikarya</taxon>
        <taxon>Basidiomycota</taxon>
        <taxon>Agaricomycotina</taxon>
        <taxon>Agaricomycetes</taxon>
        <taxon>Agaricomycetidae</taxon>
        <taxon>Boletales</taxon>
        <taxon>Paxilineae</taxon>
        <taxon>Paxillaceae</taxon>
        <taxon>Paxillus</taxon>
    </lineage>
</organism>
<reference evidence="3" key="2">
    <citation type="submission" date="2015-01" db="EMBL/GenBank/DDBJ databases">
        <title>Evolutionary Origins and Diversification of the Mycorrhizal Mutualists.</title>
        <authorList>
            <consortium name="DOE Joint Genome Institute"/>
            <consortium name="Mycorrhizal Genomics Consortium"/>
            <person name="Kohler A."/>
            <person name="Kuo A."/>
            <person name="Nagy L.G."/>
            <person name="Floudas D."/>
            <person name="Copeland A."/>
            <person name="Barry K.W."/>
            <person name="Cichocki N."/>
            <person name="Veneault-Fourrey C."/>
            <person name="LaButti K."/>
            <person name="Lindquist E.A."/>
            <person name="Lipzen A."/>
            <person name="Lundell T."/>
            <person name="Morin E."/>
            <person name="Murat C."/>
            <person name="Riley R."/>
            <person name="Ohm R."/>
            <person name="Sun H."/>
            <person name="Tunlid A."/>
            <person name="Henrissat B."/>
            <person name="Grigoriev I.V."/>
            <person name="Hibbett D.S."/>
            <person name="Martin F."/>
        </authorList>
    </citation>
    <scope>NUCLEOTIDE SEQUENCE [LARGE SCALE GENOMIC DNA]</scope>
    <source>
        <strain evidence="3">Ve08.2h10</strain>
    </source>
</reference>
<dbReference type="HOGENOM" id="CLU_1441579_0_0_1"/>
<evidence type="ECO:0000313" key="2">
    <source>
        <dbReference type="EMBL" id="KIK94766.1"/>
    </source>
</evidence>
<keyword evidence="3" id="KW-1185">Reference proteome</keyword>
<gene>
    <name evidence="2" type="ORF">PAXRUDRAFT_428070</name>
</gene>
<evidence type="ECO:0000313" key="3">
    <source>
        <dbReference type="Proteomes" id="UP000054538"/>
    </source>
</evidence>
<proteinExistence type="predicted"/>
<accession>A0A0D0DXG5</accession>
<feature type="region of interest" description="Disordered" evidence="1">
    <location>
        <begin position="1"/>
        <end position="20"/>
    </location>
</feature>
<dbReference type="AlphaFoldDB" id="A0A0D0DXG5"/>
<feature type="region of interest" description="Disordered" evidence="1">
    <location>
        <begin position="29"/>
        <end position="53"/>
    </location>
</feature>
<feature type="compositionally biased region" description="Polar residues" evidence="1">
    <location>
        <begin position="36"/>
        <end position="48"/>
    </location>
</feature>
<feature type="compositionally biased region" description="Basic residues" evidence="1">
    <location>
        <begin position="1"/>
        <end position="15"/>
    </location>
</feature>
<sequence>MAKTQTPRKHKRKSLASRDHFTRLIREATLADPGALSTSQAESSTNSESKGKATATATATLNYGNVLLIERFQAAVENRTATCQRLEQLIRNSPVYTPAVQNQLIRCLRDDFIRGDKTRRIIEDLRRSDFISTLPGEEEVECMRKEVSESTRILLEGSKELQGIGDRIAAHFS</sequence>
<dbReference type="OrthoDB" id="2692371at2759"/>
<evidence type="ECO:0000256" key="1">
    <source>
        <dbReference type="SAM" id="MobiDB-lite"/>
    </source>
</evidence>
<name>A0A0D0DXG5_9AGAM</name>
<dbReference type="EMBL" id="KN825086">
    <property type="protein sequence ID" value="KIK94766.1"/>
    <property type="molecule type" value="Genomic_DNA"/>
</dbReference>